<accession>A0A833TNI4</accession>
<name>A0A833TNI4_PHYIN</name>
<dbReference type="EMBL" id="WSZM01000020">
    <property type="protein sequence ID" value="KAF4046300.1"/>
    <property type="molecule type" value="Genomic_DNA"/>
</dbReference>
<proteinExistence type="predicted"/>
<dbReference type="AlphaFoldDB" id="A0A833TNI4"/>
<organism evidence="1 2">
    <name type="scientific">Phytophthora infestans</name>
    <name type="common">Potato late blight agent</name>
    <name type="synonym">Botrytis infestans</name>
    <dbReference type="NCBI Taxonomy" id="4787"/>
    <lineage>
        <taxon>Eukaryota</taxon>
        <taxon>Sar</taxon>
        <taxon>Stramenopiles</taxon>
        <taxon>Oomycota</taxon>
        <taxon>Peronosporomycetes</taxon>
        <taxon>Peronosporales</taxon>
        <taxon>Peronosporaceae</taxon>
        <taxon>Phytophthora</taxon>
    </lineage>
</organism>
<gene>
    <name evidence="1" type="ORF">GN244_ATG01318</name>
</gene>
<reference evidence="1" key="1">
    <citation type="submission" date="2020-04" db="EMBL/GenBank/DDBJ databases">
        <title>Hybrid Assembly of Korean Phytophthora infestans isolates.</title>
        <authorList>
            <person name="Prokchorchik M."/>
            <person name="Lee Y."/>
            <person name="Seo J."/>
            <person name="Cho J.-H."/>
            <person name="Park Y.-E."/>
            <person name="Jang D.-C."/>
            <person name="Im J.-S."/>
            <person name="Choi J.-G."/>
            <person name="Park H.-J."/>
            <person name="Lee G.-B."/>
            <person name="Lee Y.-G."/>
            <person name="Hong S.-Y."/>
            <person name="Cho K."/>
            <person name="Sohn K.H."/>
        </authorList>
    </citation>
    <scope>NUCLEOTIDE SEQUENCE</scope>
    <source>
        <strain evidence="1">KR_1_A1</strain>
    </source>
</reference>
<evidence type="ECO:0000313" key="1">
    <source>
        <dbReference type="EMBL" id="KAF4046300.1"/>
    </source>
</evidence>
<evidence type="ECO:0000313" key="2">
    <source>
        <dbReference type="Proteomes" id="UP000602510"/>
    </source>
</evidence>
<keyword evidence="2" id="KW-1185">Reference proteome</keyword>
<sequence length="66" mass="7956">MLALHRQQNEVSLAEINGANQLKRQELEMRQQVFQMKMEHERSELEKLWGLKFKKLEVVMKSRSED</sequence>
<comment type="caution">
    <text evidence="1">The sequence shown here is derived from an EMBL/GenBank/DDBJ whole genome shotgun (WGS) entry which is preliminary data.</text>
</comment>
<dbReference type="Proteomes" id="UP000602510">
    <property type="component" value="Unassembled WGS sequence"/>
</dbReference>
<protein>
    <submittedName>
        <fullName evidence="1">Uncharacterized protein</fullName>
    </submittedName>
</protein>